<dbReference type="GO" id="GO:0008061">
    <property type="term" value="F:chitin binding"/>
    <property type="evidence" value="ECO:0007669"/>
    <property type="project" value="InterPro"/>
</dbReference>
<name>A0A433SQR8_ELYCH</name>
<feature type="domain" description="Chitin-binding type-2" evidence="3">
    <location>
        <begin position="2141"/>
        <end position="2196"/>
    </location>
</feature>
<dbReference type="SUPFAM" id="SSF53300">
    <property type="entry name" value="vWA-like"/>
    <property type="match status" value="1"/>
</dbReference>
<feature type="region of interest" description="Disordered" evidence="1">
    <location>
        <begin position="294"/>
        <end position="509"/>
    </location>
</feature>
<accession>A0A433SQR8</accession>
<gene>
    <name evidence="4" type="ORF">EGW08_020654</name>
</gene>
<evidence type="ECO:0000313" key="4">
    <source>
        <dbReference type="EMBL" id="RUS71593.1"/>
    </source>
</evidence>
<keyword evidence="2" id="KW-0732">Signal</keyword>
<evidence type="ECO:0000256" key="1">
    <source>
        <dbReference type="SAM" id="MobiDB-lite"/>
    </source>
</evidence>
<dbReference type="InterPro" id="IPR002557">
    <property type="entry name" value="Chitin-bd_dom"/>
</dbReference>
<feature type="signal peptide" evidence="2">
    <location>
        <begin position="1"/>
        <end position="45"/>
    </location>
</feature>
<dbReference type="InterPro" id="IPR036465">
    <property type="entry name" value="vWFA_dom_sf"/>
</dbReference>
<evidence type="ECO:0000259" key="3">
    <source>
        <dbReference type="PROSITE" id="PS50940"/>
    </source>
</evidence>
<sequence>MITRKKPASQNISAGRQSSPVMAAPPRLLALLFLLLPLLCRGANAGAAMNGVYSAAYNPWGAAQGYSWGMAAQGHLWGSGQGQPWGMSHMRQRMNLENGICSRPLVIIVCVEGSMAKGRSEFRQMLDFAGRVVTSLGNLQPRHLSMAINYCSYVKDWTPWTSSQQAFVRSLEDLQWPYHFRPSPVSPYGGYPGTGGLGYGGFSPLQPNSGLCLEKARQALAQVPPYYQRLILHFTSGHSSNPLERYVVRSNGLSEELRMSVSGYPYLLQVSSLASLSRRHMDEIIQNICRVVGSPSNQEESSNAQTDGATVDGAGNVNDGASGGVGGSGTSGGVGGSGTSGGVGGSGTSGGVGGSGTSGGVGGSGTSGGVGGSGTSGGVGGSETSGGVGGSGTSGGVGGSGTSGGVGGSGTSGGVGGSGTSGGVGGSGTSGGVGGSGTSGGVGGSGTSGGVGGSGTSGGVGGSGTSGGVGGSGTSGGVGGSGTSGGVGGSGTSGGVGGGGGGTGGGTGAGNNNNGGFQLPGGSQSLCVPVGFISNPFLRQLYLGGRRPCPIVTMRPLPTVAAAPCLDLSSVKNSLARQAMLLVNYPRKACPESANPVTTATTVTAAPGNQQCVDLSGIPEEYHEAVLILSAPLEACSNSTNSSSSSSSSTSVVTAEITNTAVPVTVTVSSSPVVETTQATPTACVDISFFPEEEQAGAVIFLSIYNITACPASNTSRGNSSVTCFDLSGFPEDQRVIIVQIIYPTPPCNESITTVAPGPGDPTPCVNVSSVALSDQRIAFKFLEHRSLVPCTPAEVPTTPGASLACIDVSIFPLEERPGAGIFLSLYGIQACPLTNSSSGAGGSNSPDCVDISGFSQDQKDIIIEIIKPSLPCNETPPTNTPPVIGNITLPCVNVTSENVTENEMSVKFMMSRGLLPCGFVPTTVPAPTDKSCVNISIYTNPEDRAKAIEFFELYNITICPEESYTDAVTTGPTETVLSPCIDVSIFPQGEQPGAVVFLSLYGIRACPLTDSSSGAGGTTNSGGCVDISGFTDEQKAVIKEIIKPSTACNENPGSTTKTPNSGSGKVLLGCVNITAVNDTDRDIALEFVVSRGLSLCDGLSAPTLAPTKGSCVDISIYKTPEDRAKAIEFFEYYNITICAEVSTTEVLSTESPVVAPPAFFDVSIFPVPEQAGAVVFLSLYGIQACSIENCYSETGNTKAEGCINLSGYSEEQKTIILSIVNSTDLCDESLGSATVSPGTESPRDQCVDISNIDHFKVPMINTFMASHSYRVCGDTNPPVITSPSSATANCADISVYTHPKDIEKVIAFLELYNITICPEYTTTEVATTVPPVTSPAPCIDVSIFPMDEQPGAVVFLSLYGIRACPLTNSSSAGDSASSDECVDISRFTEEQKAVIVEIIKPALPCNETVISTTVSPDVVSVEKPCVNISSVNGIAQQMAGGFVFSRGLVPCEDVSSAAKEGCVDVDIYTDPNDRAKAIEFFELYNITICPEVTPTGTVNTESSGTSSQPCIDVSIFPLDEQPGAFIFLSLYGILACPLGTSNSQSSRANSTDCVDVSGFTTEQKSIIVEIIKPRAACNGTFDQVNTNVSSSSGSAESLCLKLNFSDEAEKEMVSKFLAAHGLSLCGSSVSVSTSATPTVPSVSPVACTDISGYTDPVERARAVEFFTLYNITICTVVSPTPTPQSDAFTAGGDISATSSLPCVDITIFPEEERIAAVVFLSLYGILVCPVDSADDGTASGNVIDCVVVSGFSSQQKAAIREVVKPTLICNDTAHSSQSSSTDVDQTGTTTSDASVEFCFNTSAVEESKLLVIKDFILSRGLNVCQADADSLITTEATRSEGSVNTTSDCVSVKGYSDPAERASAIQFFNLYNIRICDDGFVTSTATGTPTQDSSGSQTQGGLSGLPTETSGCIDLSGYTDSAEKAKARAFFELYNYTICPESTPLTTSFTATTPSASEPCLDVSIFPENERANAVVFLSIYGILACPLTNSTSASKNCIDLSGFTEVRRAILVDLIKPAEPCKETSSPSPPFQPDPTVSGPSGSENGGSGSALTLAADTGQNGQDSVTTTAAPCVNLSSYAVEERPAAIAFFQQYGISPCEDVTAPTTTRSCVDLSGVVPALRAFVLALNAPLEACDGDQERCSPGQASDLPILPDCVQYLSCDATGALSRQCCPTGQVFSDGSCQTGANSGCSDLCV</sequence>
<feature type="compositionally biased region" description="Gly residues" evidence="1">
    <location>
        <begin position="321"/>
        <end position="509"/>
    </location>
</feature>
<keyword evidence="5" id="KW-1185">Reference proteome</keyword>
<feature type="region of interest" description="Disordered" evidence="1">
    <location>
        <begin position="2022"/>
        <end position="2063"/>
    </location>
</feature>
<feature type="chain" id="PRO_5019231206" description="Chitin-binding type-2 domain-containing protein" evidence="2">
    <location>
        <begin position="46"/>
        <end position="2199"/>
    </location>
</feature>
<dbReference type="GO" id="GO:0005576">
    <property type="term" value="C:extracellular region"/>
    <property type="evidence" value="ECO:0007669"/>
    <property type="project" value="InterPro"/>
</dbReference>
<dbReference type="OrthoDB" id="10577030at2759"/>
<evidence type="ECO:0000313" key="5">
    <source>
        <dbReference type="Proteomes" id="UP000271974"/>
    </source>
</evidence>
<dbReference type="EMBL" id="RQTK01001191">
    <property type="protein sequence ID" value="RUS71593.1"/>
    <property type="molecule type" value="Genomic_DNA"/>
</dbReference>
<evidence type="ECO:0000256" key="2">
    <source>
        <dbReference type="SAM" id="SignalP"/>
    </source>
</evidence>
<dbReference type="STRING" id="188477.A0A433SQR8"/>
<comment type="caution">
    <text evidence="4">The sequence shown here is derived from an EMBL/GenBank/DDBJ whole genome shotgun (WGS) entry which is preliminary data.</text>
</comment>
<dbReference type="Proteomes" id="UP000271974">
    <property type="component" value="Unassembled WGS sequence"/>
</dbReference>
<feature type="compositionally biased region" description="Polar residues" evidence="1">
    <location>
        <begin position="294"/>
        <end position="308"/>
    </location>
</feature>
<organism evidence="4 5">
    <name type="scientific">Elysia chlorotica</name>
    <name type="common">Eastern emerald elysia</name>
    <name type="synonym">Sea slug</name>
    <dbReference type="NCBI Taxonomy" id="188477"/>
    <lineage>
        <taxon>Eukaryota</taxon>
        <taxon>Metazoa</taxon>
        <taxon>Spiralia</taxon>
        <taxon>Lophotrochozoa</taxon>
        <taxon>Mollusca</taxon>
        <taxon>Gastropoda</taxon>
        <taxon>Heterobranchia</taxon>
        <taxon>Euthyneura</taxon>
        <taxon>Panpulmonata</taxon>
        <taxon>Sacoglossa</taxon>
        <taxon>Placobranchoidea</taxon>
        <taxon>Plakobranchidae</taxon>
        <taxon>Elysia</taxon>
    </lineage>
</organism>
<protein>
    <recommendedName>
        <fullName evidence="3">Chitin-binding type-2 domain-containing protein</fullName>
    </recommendedName>
</protein>
<proteinExistence type="predicted"/>
<reference evidence="4 5" key="1">
    <citation type="submission" date="2019-01" db="EMBL/GenBank/DDBJ databases">
        <title>A draft genome assembly of the solar-powered sea slug Elysia chlorotica.</title>
        <authorList>
            <person name="Cai H."/>
            <person name="Li Q."/>
            <person name="Fang X."/>
            <person name="Li J."/>
            <person name="Curtis N.E."/>
            <person name="Altenburger A."/>
            <person name="Shibata T."/>
            <person name="Feng M."/>
            <person name="Maeda T."/>
            <person name="Schwartz J.A."/>
            <person name="Shigenobu S."/>
            <person name="Lundholm N."/>
            <person name="Nishiyama T."/>
            <person name="Yang H."/>
            <person name="Hasebe M."/>
            <person name="Li S."/>
            <person name="Pierce S.K."/>
            <person name="Wang J."/>
        </authorList>
    </citation>
    <scope>NUCLEOTIDE SEQUENCE [LARGE SCALE GENOMIC DNA]</scope>
    <source>
        <strain evidence="4">EC2010</strain>
        <tissue evidence="4">Whole organism of an adult</tissue>
    </source>
</reference>
<dbReference type="PROSITE" id="PS50940">
    <property type="entry name" value="CHIT_BIND_II"/>
    <property type="match status" value="1"/>
</dbReference>